<dbReference type="EMBL" id="CAJZBQ010000036">
    <property type="protein sequence ID" value="CAG9324672.1"/>
    <property type="molecule type" value="Genomic_DNA"/>
</dbReference>
<keyword evidence="8" id="KW-1185">Reference proteome</keyword>
<dbReference type="GO" id="GO:0005634">
    <property type="term" value="C:nucleus"/>
    <property type="evidence" value="ECO:0007669"/>
    <property type="project" value="UniProtKB-ARBA"/>
</dbReference>
<gene>
    <name evidence="7" type="ORF">BSTOLATCC_MIC36457</name>
</gene>
<dbReference type="PROSITE" id="PS00028">
    <property type="entry name" value="ZINC_FINGER_C2H2_1"/>
    <property type="match status" value="2"/>
</dbReference>
<protein>
    <recommendedName>
        <fullName evidence="6">C2H2-type domain-containing protein</fullName>
    </recommendedName>
</protein>
<dbReference type="GO" id="GO:0000978">
    <property type="term" value="F:RNA polymerase II cis-regulatory region sequence-specific DNA binding"/>
    <property type="evidence" value="ECO:0007669"/>
    <property type="project" value="TreeGrafter"/>
</dbReference>
<feature type="domain" description="C2H2-type" evidence="6">
    <location>
        <begin position="15"/>
        <end position="45"/>
    </location>
</feature>
<evidence type="ECO:0000256" key="4">
    <source>
        <dbReference type="ARBA" id="ARBA00022833"/>
    </source>
</evidence>
<feature type="domain" description="C2H2-type" evidence="6">
    <location>
        <begin position="46"/>
        <end position="74"/>
    </location>
</feature>
<keyword evidence="2" id="KW-0677">Repeat</keyword>
<keyword evidence="3 5" id="KW-0863">Zinc-finger</keyword>
<dbReference type="InterPro" id="IPR036236">
    <property type="entry name" value="Znf_C2H2_sf"/>
</dbReference>
<dbReference type="AlphaFoldDB" id="A0AAU9JHT7"/>
<proteinExistence type="predicted"/>
<dbReference type="PANTHER" id="PTHR19818:SF139">
    <property type="entry name" value="PAIR-RULE PROTEIN ODD-PAIRED"/>
    <property type="match status" value="1"/>
</dbReference>
<evidence type="ECO:0000256" key="5">
    <source>
        <dbReference type="PROSITE-ProRule" id="PRU00042"/>
    </source>
</evidence>
<reference evidence="7" key="1">
    <citation type="submission" date="2021-09" db="EMBL/GenBank/DDBJ databases">
        <authorList>
            <consortium name="AG Swart"/>
            <person name="Singh M."/>
            <person name="Singh A."/>
            <person name="Seah K."/>
            <person name="Emmerich C."/>
        </authorList>
    </citation>
    <scope>NUCLEOTIDE SEQUENCE</scope>
    <source>
        <strain evidence="7">ATCC30299</strain>
    </source>
</reference>
<sequence length="154" mass="18298">MEETLHTSHHLIQGLRCDYSGCGKILSSKYNLKRHIESCHYGYRPYECPVCFKRFSSKQNKREHVRLEHNYSHDDYRAPTSIDSRNVYIGIPKLTSMLLKSQDPDIRPLSRIERFYLYAEAMFSYHLYPVETERMILETDLPSFEATKKMLKLN</sequence>
<dbReference type="PANTHER" id="PTHR19818">
    <property type="entry name" value="ZINC FINGER PROTEIN ZIC AND GLI"/>
    <property type="match status" value="1"/>
</dbReference>
<dbReference type="SMART" id="SM00355">
    <property type="entry name" value="ZnF_C2H2"/>
    <property type="match status" value="2"/>
</dbReference>
<evidence type="ECO:0000259" key="6">
    <source>
        <dbReference type="PROSITE" id="PS50157"/>
    </source>
</evidence>
<evidence type="ECO:0000256" key="1">
    <source>
        <dbReference type="ARBA" id="ARBA00022723"/>
    </source>
</evidence>
<evidence type="ECO:0000256" key="2">
    <source>
        <dbReference type="ARBA" id="ARBA00022737"/>
    </source>
</evidence>
<dbReference type="Gene3D" id="3.30.160.60">
    <property type="entry name" value="Classic Zinc Finger"/>
    <property type="match status" value="2"/>
</dbReference>
<dbReference type="Pfam" id="PF00096">
    <property type="entry name" value="zf-C2H2"/>
    <property type="match status" value="1"/>
</dbReference>
<dbReference type="InterPro" id="IPR013087">
    <property type="entry name" value="Znf_C2H2_type"/>
</dbReference>
<evidence type="ECO:0000313" key="8">
    <source>
        <dbReference type="Proteomes" id="UP001162131"/>
    </source>
</evidence>
<evidence type="ECO:0000313" key="7">
    <source>
        <dbReference type="EMBL" id="CAG9324672.1"/>
    </source>
</evidence>
<name>A0AAU9JHT7_9CILI</name>
<dbReference type="InterPro" id="IPR050329">
    <property type="entry name" value="GLI_C2H2-zinc-finger"/>
</dbReference>
<evidence type="ECO:0000256" key="3">
    <source>
        <dbReference type="ARBA" id="ARBA00022771"/>
    </source>
</evidence>
<organism evidence="7 8">
    <name type="scientific">Blepharisma stoltei</name>
    <dbReference type="NCBI Taxonomy" id="1481888"/>
    <lineage>
        <taxon>Eukaryota</taxon>
        <taxon>Sar</taxon>
        <taxon>Alveolata</taxon>
        <taxon>Ciliophora</taxon>
        <taxon>Postciliodesmatophora</taxon>
        <taxon>Heterotrichea</taxon>
        <taxon>Heterotrichida</taxon>
        <taxon>Blepharismidae</taxon>
        <taxon>Blepharisma</taxon>
    </lineage>
</organism>
<dbReference type="Proteomes" id="UP001162131">
    <property type="component" value="Unassembled WGS sequence"/>
</dbReference>
<dbReference type="PROSITE" id="PS50157">
    <property type="entry name" value="ZINC_FINGER_C2H2_2"/>
    <property type="match status" value="2"/>
</dbReference>
<dbReference type="GO" id="GO:0000981">
    <property type="term" value="F:DNA-binding transcription factor activity, RNA polymerase II-specific"/>
    <property type="evidence" value="ECO:0007669"/>
    <property type="project" value="TreeGrafter"/>
</dbReference>
<keyword evidence="4" id="KW-0862">Zinc</keyword>
<dbReference type="GO" id="GO:0045944">
    <property type="term" value="P:positive regulation of transcription by RNA polymerase II"/>
    <property type="evidence" value="ECO:0007669"/>
    <property type="project" value="UniProtKB-ARBA"/>
</dbReference>
<keyword evidence="1" id="KW-0479">Metal-binding</keyword>
<comment type="caution">
    <text evidence="7">The sequence shown here is derived from an EMBL/GenBank/DDBJ whole genome shotgun (WGS) entry which is preliminary data.</text>
</comment>
<accession>A0AAU9JHT7</accession>
<dbReference type="GO" id="GO:0008270">
    <property type="term" value="F:zinc ion binding"/>
    <property type="evidence" value="ECO:0007669"/>
    <property type="project" value="UniProtKB-KW"/>
</dbReference>
<dbReference type="Pfam" id="PF13894">
    <property type="entry name" value="zf-C2H2_4"/>
    <property type="match status" value="1"/>
</dbReference>
<dbReference type="SUPFAM" id="SSF57667">
    <property type="entry name" value="beta-beta-alpha zinc fingers"/>
    <property type="match status" value="1"/>
</dbReference>